<feature type="domain" description="Sushi" evidence="6">
    <location>
        <begin position="132"/>
        <end position="196"/>
    </location>
</feature>
<dbReference type="eggNOG" id="KOG4297">
    <property type="taxonomic scope" value="Eukaryota"/>
</dbReference>
<dbReference type="Proteomes" id="UP000007875">
    <property type="component" value="Unassembled WGS sequence"/>
</dbReference>
<protein>
    <recommendedName>
        <fullName evidence="6">Sushi domain-containing protein</fullName>
    </recommendedName>
</protein>
<keyword evidence="1 5" id="KW-0768">Sushi</keyword>
<proteinExistence type="predicted"/>
<dbReference type="SUPFAM" id="SSF57535">
    <property type="entry name" value="Complement control module/SCR domain"/>
    <property type="match status" value="3"/>
</dbReference>
<dbReference type="OMA" id="HSITIEC"/>
<dbReference type="AlphaFoldDB" id="H2YQK2"/>
<evidence type="ECO:0000259" key="6">
    <source>
        <dbReference type="PROSITE" id="PS50923"/>
    </source>
</evidence>
<accession>H2YQK2</accession>
<name>H2YQK2_CIOSA</name>
<comment type="caution">
    <text evidence="5">Lacks conserved residue(s) required for the propagation of feature annotation.</text>
</comment>
<dbReference type="PANTHER" id="PTHR19325">
    <property type="entry name" value="COMPLEMENT COMPONENT-RELATED SUSHI DOMAIN-CONTAINING"/>
    <property type="match status" value="1"/>
</dbReference>
<sequence>MLGTWSPSPTCMRVCTSPPLATSVSHTPVLTSYTVGQMITYSCPHALKVVGPTTNHCLATGIWSGLSPICAVCGPPPSVTNAIFTPNTASYAAGTTITYACANGFTLVGNAQASCQTSNTWLPTTQPTCSTTVCPQVPSVTGGIFTPDVVTTPNVAVGGSATYTCNSGFTLQGSATINCVAGPMWSFPQGPTVCNPGCTTPPPITVGTGTVTAGTTFPVG</sequence>
<feature type="domain" description="Sushi" evidence="6">
    <location>
        <begin position="13"/>
        <end position="70"/>
    </location>
</feature>
<dbReference type="InterPro" id="IPR000436">
    <property type="entry name" value="Sushi_SCR_CCP_dom"/>
</dbReference>
<evidence type="ECO:0000313" key="7">
    <source>
        <dbReference type="Ensembl" id="ENSCSAVP00000007610.1"/>
    </source>
</evidence>
<evidence type="ECO:0000256" key="4">
    <source>
        <dbReference type="ARBA" id="ARBA00023180"/>
    </source>
</evidence>
<dbReference type="PANTHER" id="PTHR19325:SF567">
    <property type="entry name" value="SUSHI, VON WILLEBRAND FACTOR TYPE A, EGF AND PENTRAXIN DOMAIN-CONTAINING PROTEIN 1-LIKE"/>
    <property type="match status" value="1"/>
</dbReference>
<evidence type="ECO:0000256" key="2">
    <source>
        <dbReference type="ARBA" id="ARBA00022737"/>
    </source>
</evidence>
<dbReference type="PROSITE" id="PS50923">
    <property type="entry name" value="SUSHI"/>
    <property type="match status" value="3"/>
</dbReference>
<reference evidence="7" key="3">
    <citation type="submission" date="2025-09" db="UniProtKB">
        <authorList>
            <consortium name="Ensembl"/>
        </authorList>
    </citation>
    <scope>IDENTIFICATION</scope>
</reference>
<keyword evidence="3 5" id="KW-1015">Disulfide bond</keyword>
<dbReference type="CDD" id="cd00033">
    <property type="entry name" value="CCP"/>
    <property type="match status" value="3"/>
</dbReference>
<dbReference type="STRING" id="51511.ENSCSAVP00000007610"/>
<keyword evidence="8" id="KW-1185">Reference proteome</keyword>
<keyword evidence="2" id="KW-0677">Repeat</keyword>
<dbReference type="InterPro" id="IPR050350">
    <property type="entry name" value="Compl-Cell_Adhes-Reg"/>
</dbReference>
<evidence type="ECO:0000256" key="5">
    <source>
        <dbReference type="PROSITE-ProRule" id="PRU00302"/>
    </source>
</evidence>
<dbReference type="GeneTree" id="ENSGT00940000163310"/>
<dbReference type="Gene3D" id="2.10.70.10">
    <property type="entry name" value="Complement Module, domain 1"/>
    <property type="match status" value="3"/>
</dbReference>
<evidence type="ECO:0000313" key="8">
    <source>
        <dbReference type="Proteomes" id="UP000007875"/>
    </source>
</evidence>
<dbReference type="SMART" id="SM00032">
    <property type="entry name" value="CCP"/>
    <property type="match status" value="3"/>
</dbReference>
<reference evidence="8" key="1">
    <citation type="submission" date="2003-08" db="EMBL/GenBank/DDBJ databases">
        <authorList>
            <person name="Birren B."/>
            <person name="Nusbaum C."/>
            <person name="Abebe A."/>
            <person name="Abouelleil A."/>
            <person name="Adekoya E."/>
            <person name="Ait-zahra M."/>
            <person name="Allen N."/>
            <person name="Allen T."/>
            <person name="An P."/>
            <person name="Anderson M."/>
            <person name="Anderson S."/>
            <person name="Arachchi H."/>
            <person name="Armbruster J."/>
            <person name="Bachantsang P."/>
            <person name="Baldwin J."/>
            <person name="Barry A."/>
            <person name="Bayul T."/>
            <person name="Blitshsteyn B."/>
            <person name="Bloom T."/>
            <person name="Blye J."/>
            <person name="Boguslavskiy L."/>
            <person name="Borowsky M."/>
            <person name="Boukhgalter B."/>
            <person name="Brunache A."/>
            <person name="Butler J."/>
            <person name="Calixte N."/>
            <person name="Calvo S."/>
            <person name="Camarata J."/>
            <person name="Campo K."/>
            <person name="Chang J."/>
            <person name="Cheshatsang Y."/>
            <person name="Citroen M."/>
            <person name="Collymore A."/>
            <person name="Considine T."/>
            <person name="Cook A."/>
            <person name="Cooke P."/>
            <person name="Corum B."/>
            <person name="Cuomo C."/>
            <person name="David R."/>
            <person name="Dawoe T."/>
            <person name="Degray S."/>
            <person name="Dodge S."/>
            <person name="Dooley K."/>
            <person name="Dorje P."/>
            <person name="Dorjee K."/>
            <person name="Dorris L."/>
            <person name="Duffey N."/>
            <person name="Dupes A."/>
            <person name="Elkins T."/>
            <person name="Engels R."/>
            <person name="Erickson J."/>
            <person name="Farina A."/>
            <person name="Faro S."/>
            <person name="Ferreira P."/>
            <person name="Fischer H."/>
            <person name="Fitzgerald M."/>
            <person name="Foley K."/>
            <person name="Gage D."/>
            <person name="Galagan J."/>
            <person name="Gearin G."/>
            <person name="Gnerre S."/>
            <person name="Gnirke A."/>
            <person name="Goyette A."/>
            <person name="Graham J."/>
            <person name="Grandbois E."/>
            <person name="Gyaltsen K."/>
            <person name="Hafez N."/>
            <person name="Hagopian D."/>
            <person name="Hagos B."/>
            <person name="Hall J."/>
            <person name="Hatcher B."/>
            <person name="Heller A."/>
            <person name="Higgins H."/>
            <person name="Honan T."/>
            <person name="Horn A."/>
            <person name="Houde N."/>
            <person name="Hughes L."/>
            <person name="Hulme W."/>
            <person name="Husby E."/>
            <person name="Iliev I."/>
            <person name="Jaffe D."/>
            <person name="Jones C."/>
            <person name="Kamal M."/>
            <person name="Kamat A."/>
            <person name="Kamvysselis M."/>
            <person name="Karlsson E."/>
            <person name="Kells C."/>
            <person name="Kieu A."/>
            <person name="Kisner P."/>
            <person name="Kodira C."/>
            <person name="Kulbokas E."/>
            <person name="Labutti K."/>
            <person name="Lama D."/>
            <person name="Landers T."/>
            <person name="Leger J."/>
            <person name="Levine S."/>
            <person name="Lewis D."/>
            <person name="Lewis T."/>
            <person name="Lindblad-toh K."/>
            <person name="Liu X."/>
            <person name="Lokyitsang T."/>
            <person name="Lokyitsang Y."/>
            <person name="Lucien O."/>
            <person name="Lui A."/>
            <person name="Ma L.J."/>
            <person name="Mabbitt R."/>
            <person name="Macdonald J."/>
            <person name="Maclean C."/>
            <person name="Major J."/>
            <person name="Manning J."/>
            <person name="Marabella R."/>
            <person name="Maru K."/>
            <person name="Matthews C."/>
            <person name="Mauceli E."/>
            <person name="Mccarthy M."/>
            <person name="Mcdonough S."/>
            <person name="Mcghee T."/>
            <person name="Meldrim J."/>
            <person name="Meneus L."/>
            <person name="Mesirov J."/>
            <person name="Mihalev A."/>
            <person name="Mihova T."/>
            <person name="Mikkelsen T."/>
            <person name="Mlenga V."/>
            <person name="Moru K."/>
            <person name="Mozes J."/>
            <person name="Mulrain L."/>
            <person name="Munson G."/>
            <person name="Naylor J."/>
            <person name="Newes C."/>
            <person name="Nguyen C."/>
            <person name="Nguyen N."/>
            <person name="Nguyen T."/>
            <person name="Nicol R."/>
            <person name="Nielsen C."/>
            <person name="Nizzari M."/>
            <person name="Norbu C."/>
            <person name="Norbu N."/>
            <person name="O'donnell P."/>
            <person name="Okoawo O."/>
            <person name="O'leary S."/>
            <person name="Omotosho B."/>
            <person name="O'neill K."/>
            <person name="Osman S."/>
            <person name="Parker S."/>
            <person name="Perrin D."/>
            <person name="Phunkhang P."/>
            <person name="Piqani B."/>
            <person name="Purcell S."/>
            <person name="Rachupka T."/>
            <person name="Ramasamy U."/>
            <person name="Rameau R."/>
            <person name="Ray V."/>
            <person name="Raymond C."/>
            <person name="Retta R."/>
            <person name="Richardson S."/>
            <person name="Rise C."/>
            <person name="Rodriguez J."/>
            <person name="Rogers J."/>
            <person name="Rogov P."/>
            <person name="Rutman M."/>
            <person name="Schupbach R."/>
            <person name="Seaman C."/>
            <person name="Settipalli S."/>
            <person name="Sharpe T."/>
            <person name="Sheridan J."/>
            <person name="Sherpa N."/>
            <person name="Shi J."/>
            <person name="Smirnov S."/>
            <person name="Smith C."/>
            <person name="Sougnez C."/>
            <person name="Spencer B."/>
            <person name="Stalker J."/>
            <person name="Stange-thomann N."/>
            <person name="Stavropoulos S."/>
            <person name="Stetson K."/>
            <person name="Stone C."/>
            <person name="Stone S."/>
            <person name="Stubbs M."/>
            <person name="Talamas J."/>
            <person name="Tchuinga P."/>
            <person name="Tenzing P."/>
            <person name="Tesfaye S."/>
            <person name="Theodore J."/>
            <person name="Thoulutsang Y."/>
            <person name="Topham K."/>
            <person name="Towey S."/>
            <person name="Tsamla T."/>
            <person name="Tsomo N."/>
            <person name="Vallee D."/>
            <person name="Vassiliev H."/>
            <person name="Venkataraman V."/>
            <person name="Vinson J."/>
            <person name="Vo A."/>
            <person name="Wade C."/>
            <person name="Wang S."/>
            <person name="Wangchuk T."/>
            <person name="Wangdi T."/>
            <person name="Whittaker C."/>
            <person name="Wilkinson J."/>
            <person name="Wu Y."/>
            <person name="Wyman D."/>
            <person name="Yadav S."/>
            <person name="Yang S."/>
            <person name="Yang X."/>
            <person name="Yeager S."/>
            <person name="Yee E."/>
            <person name="Young G."/>
            <person name="Zainoun J."/>
            <person name="Zembeck L."/>
            <person name="Zimmer A."/>
            <person name="Zody M."/>
            <person name="Lander E."/>
        </authorList>
    </citation>
    <scope>NUCLEOTIDE SEQUENCE [LARGE SCALE GENOMIC DNA]</scope>
</reference>
<organism evidence="7 8">
    <name type="scientific">Ciona savignyi</name>
    <name type="common">Pacific transparent sea squirt</name>
    <dbReference type="NCBI Taxonomy" id="51511"/>
    <lineage>
        <taxon>Eukaryota</taxon>
        <taxon>Metazoa</taxon>
        <taxon>Chordata</taxon>
        <taxon>Tunicata</taxon>
        <taxon>Ascidiacea</taxon>
        <taxon>Phlebobranchia</taxon>
        <taxon>Cionidae</taxon>
        <taxon>Ciona</taxon>
    </lineage>
</organism>
<reference evidence="7" key="2">
    <citation type="submission" date="2025-08" db="UniProtKB">
        <authorList>
            <consortium name="Ensembl"/>
        </authorList>
    </citation>
    <scope>IDENTIFICATION</scope>
</reference>
<dbReference type="Ensembl" id="ENSCSAVT00000007710.1">
    <property type="protein sequence ID" value="ENSCSAVP00000007610.1"/>
    <property type="gene ID" value="ENSCSAVG00000004555.1"/>
</dbReference>
<dbReference type="Pfam" id="PF00084">
    <property type="entry name" value="Sushi"/>
    <property type="match status" value="3"/>
</dbReference>
<evidence type="ECO:0000256" key="1">
    <source>
        <dbReference type="ARBA" id="ARBA00022659"/>
    </source>
</evidence>
<dbReference type="InParanoid" id="H2YQK2"/>
<feature type="disulfide bond" evidence="5">
    <location>
        <begin position="43"/>
        <end position="70"/>
    </location>
</feature>
<feature type="domain" description="Sushi" evidence="6">
    <location>
        <begin position="71"/>
        <end position="131"/>
    </location>
</feature>
<dbReference type="HOGENOM" id="CLU_020107_5_1_1"/>
<evidence type="ECO:0000256" key="3">
    <source>
        <dbReference type="ARBA" id="ARBA00023157"/>
    </source>
</evidence>
<dbReference type="InterPro" id="IPR035976">
    <property type="entry name" value="Sushi/SCR/CCP_sf"/>
</dbReference>
<keyword evidence="4" id="KW-0325">Glycoprotein</keyword>